<dbReference type="EMBL" id="JASXSZ010000005">
    <property type="protein sequence ID" value="MDL9980666.1"/>
    <property type="molecule type" value="Genomic_DNA"/>
</dbReference>
<dbReference type="InterPro" id="IPR051012">
    <property type="entry name" value="CellSynth/LPSAsmb/PSIAsmb"/>
</dbReference>
<dbReference type="SUPFAM" id="SSF48452">
    <property type="entry name" value="TPR-like"/>
    <property type="match status" value="1"/>
</dbReference>
<dbReference type="Proteomes" id="UP001235064">
    <property type="component" value="Unassembled WGS sequence"/>
</dbReference>
<name>A0ABT7N1X7_9MICO</name>
<dbReference type="Pfam" id="PF13432">
    <property type="entry name" value="TPR_16"/>
    <property type="match status" value="1"/>
</dbReference>
<keyword evidence="6" id="KW-1185">Reference proteome</keyword>
<feature type="transmembrane region" description="Helical" evidence="4">
    <location>
        <begin position="294"/>
        <end position="317"/>
    </location>
</feature>
<protein>
    <submittedName>
        <fullName evidence="5">Tetratricopeptide repeat protein</fullName>
    </submittedName>
</protein>
<accession>A0ABT7N1X7</accession>
<comment type="caution">
    <text evidence="5">The sequence shown here is derived from an EMBL/GenBank/DDBJ whole genome shotgun (WGS) entry which is preliminary data.</text>
</comment>
<reference evidence="5 6" key="1">
    <citation type="submission" date="2023-06" db="EMBL/GenBank/DDBJ databases">
        <title>Microbacterium sp. nov., isolated from a waste landfill.</title>
        <authorList>
            <person name="Wen W."/>
        </authorList>
    </citation>
    <scope>NUCLEOTIDE SEQUENCE [LARGE SCALE GENOMIC DNA]</scope>
    <source>
        <strain evidence="5 6">ASV49</strain>
    </source>
</reference>
<dbReference type="Gene3D" id="1.25.40.10">
    <property type="entry name" value="Tetratricopeptide repeat domain"/>
    <property type="match status" value="2"/>
</dbReference>
<gene>
    <name evidence="5" type="ORF">QSV35_15095</name>
</gene>
<evidence type="ECO:0000256" key="1">
    <source>
        <dbReference type="ARBA" id="ARBA00022737"/>
    </source>
</evidence>
<keyword evidence="2 3" id="KW-0802">TPR repeat</keyword>
<dbReference type="SMART" id="SM00028">
    <property type="entry name" value="TPR"/>
    <property type="match status" value="4"/>
</dbReference>
<feature type="transmembrane region" description="Helical" evidence="4">
    <location>
        <begin position="252"/>
        <end position="273"/>
    </location>
</feature>
<evidence type="ECO:0000256" key="4">
    <source>
        <dbReference type="SAM" id="Phobius"/>
    </source>
</evidence>
<sequence>MSSVPSERQRAALFIDAGRPTEAMQVLGPLAAADPDDAEIQRLIARALIELRRFGEARRAARRALSLEPGDATAYRLIAVASIRSGDPEDAAQAARTARKLAPTDWRTHFLVVLADCAAKGIVPDTRLSAAEARRLAPNVAEPMFAAGLLAQTVEEWGEAERCYREALRIDPMHPDARNNLAVLRMRKGDHGYAAQTFADLVGENPKADRARHNVAVAYRSAMRWGITGVLAAAMMRMYAELAPLGEEVAPVALAFSAIMTGGAIMVVLAIGIRFVVRLGARRRTILTAIARDPLVFGSVVALAIALVSVIASFVVWPVALSAIGLVAAFASNVFLRAAVARARNRLGR</sequence>
<evidence type="ECO:0000256" key="2">
    <source>
        <dbReference type="ARBA" id="ARBA00022803"/>
    </source>
</evidence>
<proteinExistence type="predicted"/>
<feature type="transmembrane region" description="Helical" evidence="4">
    <location>
        <begin position="222"/>
        <end position="240"/>
    </location>
</feature>
<feature type="repeat" description="TPR" evidence="3">
    <location>
        <begin position="141"/>
        <end position="174"/>
    </location>
</feature>
<dbReference type="Pfam" id="PF14559">
    <property type="entry name" value="TPR_19"/>
    <property type="match status" value="1"/>
</dbReference>
<dbReference type="RefSeq" id="WP_286289634.1">
    <property type="nucleotide sequence ID" value="NZ_JASXSZ010000005.1"/>
</dbReference>
<keyword evidence="4" id="KW-0472">Membrane</keyword>
<dbReference type="PROSITE" id="PS50005">
    <property type="entry name" value="TPR"/>
    <property type="match status" value="2"/>
</dbReference>
<feature type="repeat" description="TPR" evidence="3">
    <location>
        <begin position="38"/>
        <end position="71"/>
    </location>
</feature>
<evidence type="ECO:0000313" key="5">
    <source>
        <dbReference type="EMBL" id="MDL9980666.1"/>
    </source>
</evidence>
<evidence type="ECO:0000313" key="6">
    <source>
        <dbReference type="Proteomes" id="UP001235064"/>
    </source>
</evidence>
<dbReference type="InterPro" id="IPR011990">
    <property type="entry name" value="TPR-like_helical_dom_sf"/>
</dbReference>
<keyword evidence="4" id="KW-0812">Transmembrane</keyword>
<organism evidence="5 6">
    <name type="scientific">Microbacterium candidum</name>
    <dbReference type="NCBI Taxonomy" id="3041922"/>
    <lineage>
        <taxon>Bacteria</taxon>
        <taxon>Bacillati</taxon>
        <taxon>Actinomycetota</taxon>
        <taxon>Actinomycetes</taxon>
        <taxon>Micrococcales</taxon>
        <taxon>Microbacteriaceae</taxon>
        <taxon>Microbacterium</taxon>
    </lineage>
</organism>
<dbReference type="PANTHER" id="PTHR45586">
    <property type="entry name" value="TPR REPEAT-CONTAINING PROTEIN PA4667"/>
    <property type="match status" value="1"/>
</dbReference>
<keyword evidence="1" id="KW-0677">Repeat</keyword>
<dbReference type="PANTHER" id="PTHR45586:SF1">
    <property type="entry name" value="LIPOPOLYSACCHARIDE ASSEMBLY PROTEIN B"/>
    <property type="match status" value="1"/>
</dbReference>
<feature type="transmembrane region" description="Helical" evidence="4">
    <location>
        <begin position="323"/>
        <end position="340"/>
    </location>
</feature>
<dbReference type="InterPro" id="IPR019734">
    <property type="entry name" value="TPR_rpt"/>
</dbReference>
<evidence type="ECO:0000256" key="3">
    <source>
        <dbReference type="PROSITE-ProRule" id="PRU00339"/>
    </source>
</evidence>
<keyword evidence="4" id="KW-1133">Transmembrane helix</keyword>